<evidence type="ECO:0000256" key="5">
    <source>
        <dbReference type="ARBA" id="ARBA00022692"/>
    </source>
</evidence>
<dbReference type="InterPro" id="IPR019540">
    <property type="entry name" value="PtdIno-glycan_biosynth_class_S"/>
</dbReference>
<dbReference type="PANTHER" id="PTHR21072">
    <property type="entry name" value="GPI TRANSAMIDASE COMPONENT PIG-S"/>
    <property type="match status" value="1"/>
</dbReference>
<dbReference type="Pfam" id="PF10510">
    <property type="entry name" value="PIG-S"/>
    <property type="match status" value="1"/>
</dbReference>
<evidence type="ECO:0000256" key="1">
    <source>
        <dbReference type="ARBA" id="ARBA00004477"/>
    </source>
</evidence>
<comment type="subcellular location">
    <subcellularLocation>
        <location evidence="1">Endoplasmic reticulum membrane</location>
        <topology evidence="1">Multi-pass membrane protein</topology>
    </subcellularLocation>
</comment>
<comment type="pathway">
    <text evidence="2">Glycolipid biosynthesis; glycosylphosphatidylinositol-anchor biosynthesis.</text>
</comment>
<accession>A0A4P9YQW4</accession>
<evidence type="ECO:0000256" key="6">
    <source>
        <dbReference type="ARBA" id="ARBA00022824"/>
    </source>
</evidence>
<evidence type="ECO:0008006" key="13">
    <source>
        <dbReference type="Google" id="ProtNLM"/>
    </source>
</evidence>
<name>A0A4P9YQW4_ROZAC</name>
<keyword evidence="4" id="KW-0337">GPI-anchor biosynthesis</keyword>
<dbReference type="GO" id="GO:0042765">
    <property type="term" value="C:GPI-anchor transamidase complex"/>
    <property type="evidence" value="ECO:0007669"/>
    <property type="project" value="InterPro"/>
</dbReference>
<evidence type="ECO:0000256" key="4">
    <source>
        <dbReference type="ARBA" id="ARBA00022502"/>
    </source>
</evidence>
<dbReference type="PANTHER" id="PTHR21072:SF13">
    <property type="entry name" value="GPI TRANSAMIDASE COMPONENT PIG-S"/>
    <property type="match status" value="1"/>
</dbReference>
<proteinExistence type="inferred from homology"/>
<evidence type="ECO:0000256" key="7">
    <source>
        <dbReference type="ARBA" id="ARBA00022989"/>
    </source>
</evidence>
<keyword evidence="7 10" id="KW-1133">Transmembrane helix</keyword>
<feature type="transmembrane region" description="Helical" evidence="10">
    <location>
        <begin position="353"/>
        <end position="373"/>
    </location>
</feature>
<evidence type="ECO:0000256" key="10">
    <source>
        <dbReference type="SAM" id="Phobius"/>
    </source>
</evidence>
<keyword evidence="8 10" id="KW-0472">Membrane</keyword>
<keyword evidence="9" id="KW-0325">Glycoprotein</keyword>
<gene>
    <name evidence="11" type="ORF">ROZALSC1DRAFT_26439</name>
</gene>
<comment type="similarity">
    <text evidence="3">Belongs to the PIGS family.</text>
</comment>
<dbReference type="UniPathway" id="UPA00196"/>
<evidence type="ECO:0000256" key="9">
    <source>
        <dbReference type="ARBA" id="ARBA00023180"/>
    </source>
</evidence>
<evidence type="ECO:0000256" key="3">
    <source>
        <dbReference type="ARBA" id="ARBA00005316"/>
    </source>
</evidence>
<evidence type="ECO:0000256" key="2">
    <source>
        <dbReference type="ARBA" id="ARBA00004687"/>
    </source>
</evidence>
<dbReference type="Proteomes" id="UP000281549">
    <property type="component" value="Unassembled WGS sequence"/>
</dbReference>
<sequence>MEKFSKELRPGRYLIKLDCETNEGSGDKFVESNSRVFLYRTSSKCDAGFLKSIEQRLESIVTATNTIGNKAINIKKSYRLVFTLQIEDMKSSPAIDWEISLAIEKYLRPFINQLSELVDFKIESHILFDTKLAVEPKSNGTHYMLPQNDLSRVLNSASWNLESTTSSEQNIYLILFVPKRSNIIVLDEEEKEFRSFIYPQWGGIVFQSFEQSTISEMQLRPIMKLFSKQILSLFGFNFELGHVIDSNDQLLSALQVDLFMQESIIKSMIGTLETFGAFKRMLNKISNIIVPDQVGFVIQSSIFRLKRALAHMQSNKWESSYKDSRRAYLESRMALSDPSMVAMMYYPDDHKMAIYLPLFLPIITPLMITNALFVSRVY</sequence>
<keyword evidence="5 10" id="KW-0812">Transmembrane</keyword>
<dbReference type="GO" id="GO:0016255">
    <property type="term" value="P:attachment of GPI anchor to protein"/>
    <property type="evidence" value="ECO:0007669"/>
    <property type="project" value="InterPro"/>
</dbReference>
<evidence type="ECO:0000256" key="8">
    <source>
        <dbReference type="ARBA" id="ARBA00023136"/>
    </source>
</evidence>
<evidence type="ECO:0000313" key="12">
    <source>
        <dbReference type="Proteomes" id="UP000281549"/>
    </source>
</evidence>
<dbReference type="AlphaFoldDB" id="A0A4P9YQW4"/>
<organism evidence="11 12">
    <name type="scientific">Rozella allomycis (strain CSF55)</name>
    <dbReference type="NCBI Taxonomy" id="988480"/>
    <lineage>
        <taxon>Eukaryota</taxon>
        <taxon>Fungi</taxon>
        <taxon>Fungi incertae sedis</taxon>
        <taxon>Cryptomycota</taxon>
        <taxon>Cryptomycota incertae sedis</taxon>
        <taxon>Rozella</taxon>
    </lineage>
</organism>
<dbReference type="GO" id="GO:0006506">
    <property type="term" value="P:GPI anchor biosynthetic process"/>
    <property type="evidence" value="ECO:0007669"/>
    <property type="project" value="UniProtKB-UniPathway"/>
</dbReference>
<reference evidence="12" key="1">
    <citation type="journal article" date="2018" name="Nat. Microbiol.">
        <title>Leveraging single-cell genomics to expand the fungal tree of life.</title>
        <authorList>
            <person name="Ahrendt S.R."/>
            <person name="Quandt C.A."/>
            <person name="Ciobanu D."/>
            <person name="Clum A."/>
            <person name="Salamov A."/>
            <person name="Andreopoulos B."/>
            <person name="Cheng J.F."/>
            <person name="Woyke T."/>
            <person name="Pelin A."/>
            <person name="Henrissat B."/>
            <person name="Reynolds N.K."/>
            <person name="Benny G.L."/>
            <person name="Smith M.E."/>
            <person name="James T.Y."/>
            <person name="Grigoriev I.V."/>
        </authorList>
    </citation>
    <scope>NUCLEOTIDE SEQUENCE [LARGE SCALE GENOMIC DNA]</scope>
    <source>
        <strain evidence="12">CSF55</strain>
    </source>
</reference>
<keyword evidence="6" id="KW-0256">Endoplasmic reticulum</keyword>
<protein>
    <recommendedName>
        <fullName evidence="13">Phosphatidylinositol-glycan biosynthesis class S protein domain-containing protein</fullName>
    </recommendedName>
</protein>
<evidence type="ECO:0000313" key="11">
    <source>
        <dbReference type="EMBL" id="RKP22197.1"/>
    </source>
</evidence>
<dbReference type="EMBL" id="ML004906">
    <property type="protein sequence ID" value="RKP22197.1"/>
    <property type="molecule type" value="Genomic_DNA"/>
</dbReference>